<name>A0ABN9T3B3_9DINO</name>
<accession>A0ABN9T3B3</accession>
<keyword evidence="3" id="KW-1185">Reference proteome</keyword>
<evidence type="ECO:0000313" key="2">
    <source>
        <dbReference type="EMBL" id="CAK0839397.1"/>
    </source>
</evidence>
<organism evidence="2 3">
    <name type="scientific">Prorocentrum cordatum</name>
    <dbReference type="NCBI Taxonomy" id="2364126"/>
    <lineage>
        <taxon>Eukaryota</taxon>
        <taxon>Sar</taxon>
        <taxon>Alveolata</taxon>
        <taxon>Dinophyceae</taxon>
        <taxon>Prorocentrales</taxon>
        <taxon>Prorocentraceae</taxon>
        <taxon>Prorocentrum</taxon>
    </lineage>
</organism>
<comment type="caution">
    <text evidence="2">The sequence shown here is derived from an EMBL/GenBank/DDBJ whole genome shotgun (WGS) entry which is preliminary data.</text>
</comment>
<protein>
    <submittedName>
        <fullName evidence="2">Uncharacterized protein</fullName>
    </submittedName>
</protein>
<reference evidence="2" key="1">
    <citation type="submission" date="2023-10" db="EMBL/GenBank/DDBJ databases">
        <authorList>
            <person name="Chen Y."/>
            <person name="Shah S."/>
            <person name="Dougan E. K."/>
            <person name="Thang M."/>
            <person name="Chan C."/>
        </authorList>
    </citation>
    <scope>NUCLEOTIDE SEQUENCE [LARGE SCALE GENOMIC DNA]</scope>
</reference>
<proteinExistence type="predicted"/>
<dbReference type="Proteomes" id="UP001189429">
    <property type="component" value="Unassembled WGS sequence"/>
</dbReference>
<dbReference type="EMBL" id="CAUYUJ010014289">
    <property type="protein sequence ID" value="CAK0839397.1"/>
    <property type="molecule type" value="Genomic_DNA"/>
</dbReference>
<sequence>MRPESDACHAWPTSATWRKPAALAAPVQLSYLTSFTTVLLTALTLWVGISRATLVAPPVSMPEPLSAPSLLNPEAPSFQMPEASPGPVFVEIEVEKCTAVPIDSGASRDIAAEFKQRISDLAHQHCPAMLGQLDTLFGKCTGQEDLLYLKVRKKFGVHPTPIRRGVNRPPD</sequence>
<keyword evidence="1" id="KW-0812">Transmembrane</keyword>
<keyword evidence="1" id="KW-0472">Membrane</keyword>
<gene>
    <name evidence="2" type="ORF">PCOR1329_LOCUS35075</name>
</gene>
<feature type="transmembrane region" description="Helical" evidence="1">
    <location>
        <begin position="29"/>
        <end position="49"/>
    </location>
</feature>
<evidence type="ECO:0000313" key="3">
    <source>
        <dbReference type="Proteomes" id="UP001189429"/>
    </source>
</evidence>
<keyword evidence="1" id="KW-1133">Transmembrane helix</keyword>
<evidence type="ECO:0000256" key="1">
    <source>
        <dbReference type="SAM" id="Phobius"/>
    </source>
</evidence>